<gene>
    <name evidence="2" type="ordered locus">Deima_0763</name>
</gene>
<dbReference type="STRING" id="709986.Deima_0763"/>
<keyword evidence="3" id="KW-1185">Reference proteome</keyword>
<proteinExistence type="predicted"/>
<sequence>MENHWAYRGQLDSTWKIEPGIARVVEPGFSSSTLYQTEKNLKHMFESSARHYAVAEELPTTDFAWLSLMQHYGAPTRLLDLTTSPFTALFFAMDGAIPDDGKKSSIFCVDYRALNQRSLEMLQQNEMEFDWDYRKFQLSPDEFFSEYVYKKVASTLWIMEPALKNVRIMKQGGTFLVKGDISQSTESLINQNYSQIPMKNILIGHDLLTESFDMLSKCGISYQGIYPGLEGLAKDIKLTLLQSYRKASRKN</sequence>
<dbReference type="Proteomes" id="UP000008635">
    <property type="component" value="Chromosome"/>
</dbReference>
<dbReference type="SMART" id="SM00901">
    <property type="entry name" value="FRG"/>
    <property type="match status" value="1"/>
</dbReference>
<dbReference type="EMBL" id="CP002454">
    <property type="protein sequence ID" value="ADV66419.1"/>
    <property type="molecule type" value="Genomic_DNA"/>
</dbReference>
<accession>E8U5T0</accession>
<dbReference type="InterPro" id="IPR014966">
    <property type="entry name" value="FRG-dom"/>
</dbReference>
<protein>
    <submittedName>
        <fullName evidence="2">FRG domain protein</fullName>
    </submittedName>
</protein>
<evidence type="ECO:0000259" key="1">
    <source>
        <dbReference type="SMART" id="SM00901"/>
    </source>
</evidence>
<reference evidence="3" key="2">
    <citation type="submission" date="2011-01" db="EMBL/GenBank/DDBJ databases">
        <title>The complete genome of Deinococcus maricopensis DSM 21211.</title>
        <authorList>
            <consortium name="US DOE Joint Genome Institute (JGI-PGF)"/>
            <person name="Lucas S."/>
            <person name="Copeland A."/>
            <person name="Lapidus A."/>
            <person name="Goodwin L."/>
            <person name="Pitluck S."/>
            <person name="Kyrpides N."/>
            <person name="Mavromatis K."/>
            <person name="Pagani I."/>
            <person name="Ivanova N."/>
            <person name="Ovchinnikova G."/>
            <person name="Zeytun A."/>
            <person name="Detter J.C."/>
            <person name="Han C."/>
            <person name="Land M."/>
            <person name="Hauser L."/>
            <person name="Markowitz V."/>
            <person name="Cheng J.-F."/>
            <person name="Hugenholtz P."/>
            <person name="Woyke T."/>
            <person name="Wu D."/>
            <person name="Pukall R."/>
            <person name="Gehrich-Schroeter G."/>
            <person name="Brambilla E."/>
            <person name="Klenk H.-P."/>
            <person name="Eisen J.A."/>
        </authorList>
    </citation>
    <scope>NUCLEOTIDE SEQUENCE [LARGE SCALE GENOMIC DNA]</scope>
    <source>
        <strain evidence="3">DSM 21211 / LMG 22137 / NRRL B-23946 / LB-34</strain>
    </source>
</reference>
<evidence type="ECO:0000313" key="2">
    <source>
        <dbReference type="EMBL" id="ADV66419.1"/>
    </source>
</evidence>
<reference evidence="2 3" key="1">
    <citation type="journal article" date="2011" name="Stand. Genomic Sci.">
        <title>Complete genome sequence of Deinococcus maricopensis type strain (LB-34).</title>
        <authorList>
            <person name="Pukall R."/>
            <person name="Zeytun A."/>
            <person name="Lucas S."/>
            <person name="Lapidus A."/>
            <person name="Hammon N."/>
            <person name="Deshpande S."/>
            <person name="Nolan M."/>
            <person name="Cheng J.F."/>
            <person name="Pitluck S."/>
            <person name="Liolios K."/>
            <person name="Pagani I."/>
            <person name="Mikhailova N."/>
            <person name="Ivanova N."/>
            <person name="Mavromatis K."/>
            <person name="Pati A."/>
            <person name="Tapia R."/>
            <person name="Han C."/>
            <person name="Goodwin L."/>
            <person name="Chen A."/>
            <person name="Palaniappan K."/>
            <person name="Land M."/>
            <person name="Hauser L."/>
            <person name="Chang Y.J."/>
            <person name="Jeffries C.D."/>
            <person name="Brambilla E.M."/>
            <person name="Rohde M."/>
            <person name="Goker M."/>
            <person name="Detter J.C."/>
            <person name="Woyke T."/>
            <person name="Bristow J."/>
            <person name="Eisen J.A."/>
            <person name="Markowitz V."/>
            <person name="Hugenholtz P."/>
            <person name="Kyrpides N.C."/>
            <person name="Klenk H.P."/>
        </authorList>
    </citation>
    <scope>NUCLEOTIDE SEQUENCE [LARGE SCALE GENOMIC DNA]</scope>
    <source>
        <strain evidence="3">DSM 21211 / LMG 22137 / NRRL B-23946 / LB-34</strain>
    </source>
</reference>
<evidence type="ECO:0000313" key="3">
    <source>
        <dbReference type="Proteomes" id="UP000008635"/>
    </source>
</evidence>
<dbReference type="Pfam" id="PF08867">
    <property type="entry name" value="FRG"/>
    <property type="match status" value="1"/>
</dbReference>
<feature type="domain" description="FRG" evidence="1">
    <location>
        <begin position="1"/>
        <end position="107"/>
    </location>
</feature>
<dbReference type="KEGG" id="dmr:Deima_0763"/>
<name>E8U5T0_DEIML</name>
<dbReference type="HOGENOM" id="CLU_050026_1_0_0"/>
<dbReference type="AlphaFoldDB" id="E8U5T0"/>
<organism evidence="2 3">
    <name type="scientific">Deinococcus maricopensis (strain DSM 21211 / LMG 22137 / NRRL B-23946 / LB-34)</name>
    <dbReference type="NCBI Taxonomy" id="709986"/>
    <lineage>
        <taxon>Bacteria</taxon>
        <taxon>Thermotogati</taxon>
        <taxon>Deinococcota</taxon>
        <taxon>Deinococci</taxon>
        <taxon>Deinococcales</taxon>
        <taxon>Deinococcaceae</taxon>
        <taxon>Deinococcus</taxon>
    </lineage>
</organism>